<accession>A0A951QHG0</accession>
<name>A0A951QHG0_9CYAN</name>
<dbReference type="Pfam" id="PF01590">
    <property type="entry name" value="GAF"/>
    <property type="match status" value="1"/>
</dbReference>
<dbReference type="Proteomes" id="UP000757435">
    <property type="component" value="Unassembled WGS sequence"/>
</dbReference>
<evidence type="ECO:0000313" key="2">
    <source>
        <dbReference type="EMBL" id="MBW4662139.1"/>
    </source>
</evidence>
<organism evidence="2 3">
    <name type="scientific">Drouetiella hepatica Uher 2000/2452</name>
    <dbReference type="NCBI Taxonomy" id="904376"/>
    <lineage>
        <taxon>Bacteria</taxon>
        <taxon>Bacillati</taxon>
        <taxon>Cyanobacteriota</taxon>
        <taxon>Cyanophyceae</taxon>
        <taxon>Oculatellales</taxon>
        <taxon>Oculatellaceae</taxon>
        <taxon>Drouetiella</taxon>
    </lineage>
</organism>
<reference evidence="2" key="2">
    <citation type="journal article" date="2022" name="Microbiol. Resour. Announc.">
        <title>Metagenome Sequencing to Explore Phylogenomics of Terrestrial Cyanobacteria.</title>
        <authorList>
            <person name="Ward R.D."/>
            <person name="Stajich J.E."/>
            <person name="Johansen J.R."/>
            <person name="Huntemann M."/>
            <person name="Clum A."/>
            <person name="Foster B."/>
            <person name="Foster B."/>
            <person name="Roux S."/>
            <person name="Palaniappan K."/>
            <person name="Varghese N."/>
            <person name="Mukherjee S."/>
            <person name="Reddy T.B.K."/>
            <person name="Daum C."/>
            <person name="Copeland A."/>
            <person name="Chen I.A."/>
            <person name="Ivanova N.N."/>
            <person name="Kyrpides N.C."/>
            <person name="Shapiro N."/>
            <person name="Eloe-Fadrosh E.A."/>
            <person name="Pietrasiak N."/>
        </authorList>
    </citation>
    <scope>NUCLEOTIDE SEQUENCE</scope>
    <source>
        <strain evidence="2">UHER 2000/2452</strain>
    </source>
</reference>
<comment type="caution">
    <text evidence="2">The sequence shown here is derived from an EMBL/GenBank/DDBJ whole genome shotgun (WGS) entry which is preliminary data.</text>
</comment>
<feature type="domain" description="GAF" evidence="1">
    <location>
        <begin position="77"/>
        <end position="214"/>
    </location>
</feature>
<dbReference type="EMBL" id="JAHHHD010000059">
    <property type="protein sequence ID" value="MBW4662139.1"/>
    <property type="molecule type" value="Genomic_DNA"/>
</dbReference>
<gene>
    <name evidence="2" type="ORF">KME15_26085</name>
</gene>
<evidence type="ECO:0000313" key="3">
    <source>
        <dbReference type="Proteomes" id="UP000757435"/>
    </source>
</evidence>
<dbReference type="PROSITE" id="PS51257">
    <property type="entry name" value="PROKAR_LIPOPROTEIN"/>
    <property type="match status" value="1"/>
</dbReference>
<protein>
    <submittedName>
        <fullName evidence="2">GAF domain-containing protein</fullName>
    </submittedName>
</protein>
<sequence>MNQKQVSWSRRETLSLLGGFMSSLIIGGCTRTRSLAEAPLASSHEKQSSNTLRVSESLSATGLPDSIAALFQENQNPDTVFMALMSAVVDELRCDRCFLFIRDPQRQRTRITHGHSRDSRWPTMVQSDWSQEPSNLNANDPLTLSAYRSSEAHFIKDIETAPPGTLDINLERSVFRHRALVHAPIYYEGEFYGVLEPCVFETPRDWTESDRTLIYGLKQVLGTWVVRYLQQAV</sequence>
<dbReference type="AlphaFoldDB" id="A0A951QHG0"/>
<dbReference type="Gene3D" id="3.30.450.40">
    <property type="match status" value="1"/>
</dbReference>
<reference evidence="2" key="1">
    <citation type="submission" date="2021-05" db="EMBL/GenBank/DDBJ databases">
        <authorList>
            <person name="Pietrasiak N."/>
            <person name="Ward R."/>
            <person name="Stajich J.E."/>
            <person name="Kurbessoian T."/>
        </authorList>
    </citation>
    <scope>NUCLEOTIDE SEQUENCE</scope>
    <source>
        <strain evidence="2">UHER 2000/2452</strain>
    </source>
</reference>
<dbReference type="SUPFAM" id="SSF55781">
    <property type="entry name" value="GAF domain-like"/>
    <property type="match status" value="1"/>
</dbReference>
<proteinExistence type="predicted"/>
<evidence type="ECO:0000259" key="1">
    <source>
        <dbReference type="Pfam" id="PF01590"/>
    </source>
</evidence>
<dbReference type="InterPro" id="IPR029016">
    <property type="entry name" value="GAF-like_dom_sf"/>
</dbReference>
<dbReference type="InterPro" id="IPR003018">
    <property type="entry name" value="GAF"/>
</dbReference>